<dbReference type="EMBL" id="JAUZMZ010000024">
    <property type="protein sequence ID" value="MEE2031774.1"/>
    <property type="molecule type" value="Genomic_DNA"/>
</dbReference>
<accession>A0ABU7JP11</accession>
<organism evidence="1 2">
    <name type="scientific">Rhodococcus chondri</name>
    <dbReference type="NCBI Taxonomy" id="3065941"/>
    <lineage>
        <taxon>Bacteria</taxon>
        <taxon>Bacillati</taxon>
        <taxon>Actinomycetota</taxon>
        <taxon>Actinomycetes</taxon>
        <taxon>Mycobacteriales</taxon>
        <taxon>Nocardiaceae</taxon>
        <taxon>Rhodococcus</taxon>
    </lineage>
</organism>
<proteinExistence type="predicted"/>
<protein>
    <submittedName>
        <fullName evidence="1">Uncharacterized protein</fullName>
    </submittedName>
</protein>
<sequence length="44" mass="4829">MFTVEIVDIRTGVTHSDTDPRGHDLRQPVEDLARGDGARHVMAG</sequence>
<evidence type="ECO:0000313" key="1">
    <source>
        <dbReference type="EMBL" id="MEE2031774.1"/>
    </source>
</evidence>
<dbReference type="Proteomes" id="UP001331936">
    <property type="component" value="Unassembled WGS sequence"/>
</dbReference>
<dbReference type="RefSeq" id="WP_330151209.1">
    <property type="nucleotide sequence ID" value="NZ_JAUZMZ010000024.1"/>
</dbReference>
<reference evidence="1 2" key="1">
    <citation type="submission" date="2023-08" db="EMBL/GenBank/DDBJ databases">
        <authorList>
            <person name="Girao M."/>
            <person name="Carvalho M.F."/>
        </authorList>
    </citation>
    <scope>NUCLEOTIDE SEQUENCE [LARGE SCALE GENOMIC DNA]</scope>
    <source>
        <strain evidence="1 2">CC-R104</strain>
    </source>
</reference>
<gene>
    <name evidence="1" type="ORF">Q8814_06540</name>
</gene>
<name>A0ABU7JP11_9NOCA</name>
<comment type="caution">
    <text evidence="1">The sequence shown here is derived from an EMBL/GenBank/DDBJ whole genome shotgun (WGS) entry which is preliminary data.</text>
</comment>
<evidence type="ECO:0000313" key="2">
    <source>
        <dbReference type="Proteomes" id="UP001331936"/>
    </source>
</evidence>
<keyword evidence="2" id="KW-1185">Reference proteome</keyword>